<feature type="signal peptide" evidence="1">
    <location>
        <begin position="1"/>
        <end position="18"/>
    </location>
</feature>
<reference evidence="2 3" key="1">
    <citation type="submission" date="2016-07" db="EMBL/GenBank/DDBJ databases">
        <title>Draft genome of the white-rot fungus Obba rivulosa 3A-2.</title>
        <authorList>
            <consortium name="DOE Joint Genome Institute"/>
            <person name="Miettinen O."/>
            <person name="Riley R."/>
            <person name="Acob R."/>
            <person name="Barry K."/>
            <person name="Cullen D."/>
            <person name="De Vries R."/>
            <person name="Hainaut M."/>
            <person name="Hatakka A."/>
            <person name="Henrissat B."/>
            <person name="Hilden K."/>
            <person name="Kuo R."/>
            <person name="Labutti K."/>
            <person name="Lipzen A."/>
            <person name="Makela M.R."/>
            <person name="Sandor L."/>
            <person name="Spatafora J.W."/>
            <person name="Grigoriev I.V."/>
            <person name="Hibbett D.S."/>
        </authorList>
    </citation>
    <scope>NUCLEOTIDE SEQUENCE [LARGE SCALE GENOMIC DNA]</scope>
    <source>
        <strain evidence="2 3">3A-2</strain>
    </source>
</reference>
<sequence>MLYFLSLIVATFFVAVQGAAPEVVIPDFELIASGTLDVKQAGVFDVPIGQRVSAIVTGGELYLPNGTLAATVVPGTGMGNGIVATDGIFYPSVYMTLQWAVDNTFAYCHVQGVGVELVKSLVYLYMETNSTIWGSLNSRFMIGNMTFTDPPVLGIYGVVGA</sequence>
<keyword evidence="3" id="KW-1185">Reference proteome</keyword>
<evidence type="ECO:0000313" key="3">
    <source>
        <dbReference type="Proteomes" id="UP000250043"/>
    </source>
</evidence>
<accession>A0A8E2DMM9</accession>
<protein>
    <submittedName>
        <fullName evidence="2">Uncharacterized protein</fullName>
    </submittedName>
</protein>
<organism evidence="2 3">
    <name type="scientific">Obba rivulosa</name>
    <dbReference type="NCBI Taxonomy" id="1052685"/>
    <lineage>
        <taxon>Eukaryota</taxon>
        <taxon>Fungi</taxon>
        <taxon>Dikarya</taxon>
        <taxon>Basidiomycota</taxon>
        <taxon>Agaricomycotina</taxon>
        <taxon>Agaricomycetes</taxon>
        <taxon>Polyporales</taxon>
        <taxon>Gelatoporiaceae</taxon>
        <taxon>Obba</taxon>
    </lineage>
</organism>
<keyword evidence="1" id="KW-0732">Signal</keyword>
<dbReference type="AlphaFoldDB" id="A0A8E2DMM9"/>
<proteinExistence type="predicted"/>
<dbReference type="Proteomes" id="UP000250043">
    <property type="component" value="Unassembled WGS sequence"/>
</dbReference>
<evidence type="ECO:0000313" key="2">
    <source>
        <dbReference type="EMBL" id="OCH92366.1"/>
    </source>
</evidence>
<dbReference type="OrthoDB" id="2749676at2759"/>
<gene>
    <name evidence="2" type="ORF">OBBRIDRAFT_791358</name>
</gene>
<evidence type="ECO:0000256" key="1">
    <source>
        <dbReference type="SAM" id="SignalP"/>
    </source>
</evidence>
<feature type="chain" id="PRO_5034609031" evidence="1">
    <location>
        <begin position="19"/>
        <end position="161"/>
    </location>
</feature>
<name>A0A8E2DMM9_9APHY</name>
<dbReference type="EMBL" id="KV722370">
    <property type="protein sequence ID" value="OCH92366.1"/>
    <property type="molecule type" value="Genomic_DNA"/>
</dbReference>